<dbReference type="Proteomes" id="UP000694853">
    <property type="component" value="Unplaced"/>
</dbReference>
<feature type="DNA-binding region" description="Homeobox" evidence="8">
    <location>
        <begin position="462"/>
        <end position="524"/>
    </location>
</feature>
<keyword evidence="6" id="KW-0804">Transcription</keyword>
<dbReference type="InterPro" id="IPR050224">
    <property type="entry name" value="TALE_homeobox"/>
</dbReference>
<dbReference type="Pfam" id="PF07526">
    <property type="entry name" value="POX"/>
    <property type="match status" value="1"/>
</dbReference>
<feature type="region of interest" description="Disordered" evidence="9">
    <location>
        <begin position="541"/>
        <end position="563"/>
    </location>
</feature>
<evidence type="ECO:0000313" key="11">
    <source>
        <dbReference type="Proteomes" id="UP000694853"/>
    </source>
</evidence>
<evidence type="ECO:0000259" key="10">
    <source>
        <dbReference type="PROSITE" id="PS50071"/>
    </source>
</evidence>
<feature type="domain" description="Homeobox" evidence="10">
    <location>
        <begin position="460"/>
        <end position="523"/>
    </location>
</feature>
<dbReference type="GO" id="GO:0003677">
    <property type="term" value="F:DNA binding"/>
    <property type="evidence" value="ECO:0007669"/>
    <property type="project" value="UniProtKB-UniRule"/>
</dbReference>
<dbReference type="GO" id="GO:0005634">
    <property type="term" value="C:nucleus"/>
    <property type="evidence" value="ECO:0007669"/>
    <property type="project" value="UniProtKB-SubCell"/>
</dbReference>
<name>A0A8B8LPY3_ABRPR</name>
<proteinExistence type="inferred from homology"/>
<dbReference type="InterPro" id="IPR009057">
    <property type="entry name" value="Homeodomain-like_sf"/>
</dbReference>
<keyword evidence="11" id="KW-1185">Reference proteome</keyword>
<dbReference type="GO" id="GO:0006355">
    <property type="term" value="P:regulation of DNA-templated transcription"/>
    <property type="evidence" value="ECO:0007669"/>
    <property type="project" value="InterPro"/>
</dbReference>
<accession>A0A8B8LPY3</accession>
<evidence type="ECO:0000256" key="7">
    <source>
        <dbReference type="ARBA" id="ARBA00023242"/>
    </source>
</evidence>
<keyword evidence="5 8" id="KW-0371">Homeobox</keyword>
<dbReference type="GeneID" id="113866248"/>
<dbReference type="SUPFAM" id="SSF46689">
    <property type="entry name" value="Homeodomain-like"/>
    <property type="match status" value="1"/>
</dbReference>
<keyword evidence="4 8" id="KW-0238">DNA-binding</keyword>
<dbReference type="OrthoDB" id="10056939at2759"/>
<keyword evidence="3" id="KW-0805">Transcription regulation</keyword>
<gene>
    <name evidence="12" type="primary">LOC113866248</name>
</gene>
<dbReference type="Gene3D" id="1.10.10.60">
    <property type="entry name" value="Homeodomain-like"/>
    <property type="match status" value="1"/>
</dbReference>
<dbReference type="InterPro" id="IPR001356">
    <property type="entry name" value="HD"/>
</dbReference>
<dbReference type="CDD" id="cd00086">
    <property type="entry name" value="homeodomain"/>
    <property type="match status" value="1"/>
</dbReference>
<evidence type="ECO:0000256" key="3">
    <source>
        <dbReference type="ARBA" id="ARBA00023015"/>
    </source>
</evidence>
<evidence type="ECO:0000256" key="2">
    <source>
        <dbReference type="ARBA" id="ARBA00006454"/>
    </source>
</evidence>
<dbReference type="Pfam" id="PF05920">
    <property type="entry name" value="Homeobox_KN"/>
    <property type="match status" value="1"/>
</dbReference>
<evidence type="ECO:0000256" key="1">
    <source>
        <dbReference type="ARBA" id="ARBA00004123"/>
    </source>
</evidence>
<reference evidence="11" key="1">
    <citation type="journal article" date="2019" name="Toxins">
        <title>Detection of Abrin-Like and Prepropulchellin-Like Toxin Genes and Transcripts Using Whole Genome Sequencing and Full-Length Transcript Sequencing of Abrus precatorius.</title>
        <authorList>
            <person name="Hovde B.T."/>
            <person name="Daligault H.E."/>
            <person name="Hanschen E.R."/>
            <person name="Kunde Y.A."/>
            <person name="Johnson M.B."/>
            <person name="Starkenburg S.R."/>
            <person name="Johnson S.L."/>
        </authorList>
    </citation>
    <scope>NUCLEOTIDE SEQUENCE [LARGE SCALE GENOMIC DNA]</scope>
</reference>
<dbReference type="InterPro" id="IPR008422">
    <property type="entry name" value="KN_HD"/>
</dbReference>
<organism evidence="11 12">
    <name type="scientific">Abrus precatorius</name>
    <name type="common">Indian licorice</name>
    <name type="synonym">Glycine abrus</name>
    <dbReference type="NCBI Taxonomy" id="3816"/>
    <lineage>
        <taxon>Eukaryota</taxon>
        <taxon>Viridiplantae</taxon>
        <taxon>Streptophyta</taxon>
        <taxon>Embryophyta</taxon>
        <taxon>Tracheophyta</taxon>
        <taxon>Spermatophyta</taxon>
        <taxon>Magnoliopsida</taxon>
        <taxon>eudicotyledons</taxon>
        <taxon>Gunneridae</taxon>
        <taxon>Pentapetalae</taxon>
        <taxon>rosids</taxon>
        <taxon>fabids</taxon>
        <taxon>Fabales</taxon>
        <taxon>Fabaceae</taxon>
        <taxon>Papilionoideae</taxon>
        <taxon>50 kb inversion clade</taxon>
        <taxon>NPAAA clade</taxon>
        <taxon>indigoferoid/millettioid clade</taxon>
        <taxon>Abreae</taxon>
        <taxon>Abrus</taxon>
    </lineage>
</organism>
<dbReference type="PROSITE" id="PS50071">
    <property type="entry name" value="HOMEOBOX_2"/>
    <property type="match status" value="1"/>
</dbReference>
<evidence type="ECO:0000313" key="12">
    <source>
        <dbReference type="RefSeq" id="XP_027356929.1"/>
    </source>
</evidence>
<comment type="similarity">
    <text evidence="2">Belongs to the TALE/BELL homeobox family.</text>
</comment>
<evidence type="ECO:0000256" key="9">
    <source>
        <dbReference type="SAM" id="MobiDB-lite"/>
    </source>
</evidence>
<evidence type="ECO:0000256" key="5">
    <source>
        <dbReference type="ARBA" id="ARBA00023155"/>
    </source>
</evidence>
<dbReference type="RefSeq" id="XP_027356929.1">
    <property type="nucleotide sequence ID" value="XM_027501128.1"/>
</dbReference>
<protein>
    <submittedName>
        <fullName evidence="12">Homeobox protein ATH1-like</fullName>
    </submittedName>
</protein>
<evidence type="ECO:0000256" key="6">
    <source>
        <dbReference type="ARBA" id="ARBA00023163"/>
    </source>
</evidence>
<dbReference type="PANTHER" id="PTHR11850">
    <property type="entry name" value="HOMEOBOX PROTEIN TRANSCRIPTION FACTORS"/>
    <property type="match status" value="1"/>
</dbReference>
<feature type="compositionally biased region" description="Polar residues" evidence="9">
    <location>
        <begin position="543"/>
        <end position="563"/>
    </location>
</feature>
<keyword evidence="7 8" id="KW-0539">Nucleus</keyword>
<evidence type="ECO:0000256" key="4">
    <source>
        <dbReference type="ARBA" id="ARBA00023125"/>
    </source>
</evidence>
<sequence>MESDMYKISGRASNVIDGISQHSTSNPLIQCYSVDLNNQSHIINGISMLSGEQGGPLSNVHAEDCFTNSANIADSSSLVTSRGKTIVGDASNPMENTEFQDHLVGGMPITPASLAAILAARIGLQENLENSAALPRSLCSMGALGPFFNNSQDTSNPLPTTFEDCGYDEVPNKWNANKFSKAPEIDGTGCQPYSSIGNLDPGGWASSNVANIINHSYHSSNFSNELSLSLATSTTPGQCSEVSCSDVTPCMNGTVSGLEQASCSSSREFSMSLSGNKYVQFSPEVLGSRYLAGIQEILAQIARYSFENLEQINYGSRAGGSKSTLTFPPNGKILTNHKANSMHEAHAESPLQRHAAESKKAQLLTLLQLVDNRYSQCLDEIHTVVSAFHAATELDSQIHAHFALQTISILYKDLRERISNYILAMGSNFNDLCSEEKEWSVETSFLQKQWPLQHLKRKDHQLWRPQRGLPERSVSVLRAWMFQNFLHPYPKDAEKHLLAVKSGLTRSQVSNWFINARVRLWKPMIEEMYAEMNKRKACRNEEGMQSNHGNRIGMSSNQRFNVN</sequence>
<evidence type="ECO:0000256" key="8">
    <source>
        <dbReference type="PROSITE-ProRule" id="PRU00108"/>
    </source>
</evidence>
<comment type="subcellular location">
    <subcellularLocation>
        <location evidence="1 8">Nucleus</location>
    </subcellularLocation>
</comment>
<dbReference type="SMART" id="SM00574">
    <property type="entry name" value="POX"/>
    <property type="match status" value="1"/>
</dbReference>
<dbReference type="InterPro" id="IPR006563">
    <property type="entry name" value="POX_dom"/>
</dbReference>
<dbReference type="KEGG" id="aprc:113866248"/>
<dbReference type="AlphaFoldDB" id="A0A8B8LPY3"/>
<dbReference type="SMART" id="SM00389">
    <property type="entry name" value="HOX"/>
    <property type="match status" value="1"/>
</dbReference>
<reference evidence="12" key="2">
    <citation type="submission" date="2025-08" db="UniProtKB">
        <authorList>
            <consortium name="RefSeq"/>
        </authorList>
    </citation>
    <scope>IDENTIFICATION</scope>
    <source>
        <tissue evidence="12">Young leaves</tissue>
    </source>
</reference>